<dbReference type="PRINTS" id="PR00146">
    <property type="entry name" value="DHPICSNTHASE"/>
</dbReference>
<name>A0A7W9A0I2_9MICO</name>
<dbReference type="EC" id="4.3.3.7" evidence="4"/>
<reference evidence="4 5" key="1">
    <citation type="submission" date="2020-08" db="EMBL/GenBank/DDBJ databases">
        <title>Sequencing the genomes of 1000 actinobacteria strains.</title>
        <authorList>
            <person name="Klenk H.-P."/>
        </authorList>
    </citation>
    <scope>NUCLEOTIDE SEQUENCE [LARGE SCALE GENOMIC DNA]</scope>
    <source>
        <strain evidence="4 5">DSM 21065</strain>
    </source>
</reference>
<evidence type="ECO:0000256" key="3">
    <source>
        <dbReference type="PIRSR" id="PIRSR001365-1"/>
    </source>
</evidence>
<dbReference type="SMART" id="SM01130">
    <property type="entry name" value="DHDPS"/>
    <property type="match status" value="1"/>
</dbReference>
<gene>
    <name evidence="4" type="ORF">BJ997_003918</name>
</gene>
<dbReference type="EMBL" id="JACHBQ010000001">
    <property type="protein sequence ID" value="MBB5643370.1"/>
    <property type="molecule type" value="Genomic_DNA"/>
</dbReference>
<dbReference type="AlphaFoldDB" id="A0A7W9A0I2"/>
<dbReference type="SUPFAM" id="SSF51569">
    <property type="entry name" value="Aldolase"/>
    <property type="match status" value="1"/>
</dbReference>
<dbReference type="InterPro" id="IPR002220">
    <property type="entry name" value="DapA-like"/>
</dbReference>
<dbReference type="PIRSF" id="PIRSF001365">
    <property type="entry name" value="DHDPS"/>
    <property type="match status" value="1"/>
</dbReference>
<dbReference type="PANTHER" id="PTHR12128">
    <property type="entry name" value="DIHYDRODIPICOLINATE SYNTHASE"/>
    <property type="match status" value="1"/>
</dbReference>
<evidence type="ECO:0000256" key="1">
    <source>
        <dbReference type="ARBA" id="ARBA00023239"/>
    </source>
</evidence>
<dbReference type="Gene3D" id="3.20.20.70">
    <property type="entry name" value="Aldolase class I"/>
    <property type="match status" value="1"/>
</dbReference>
<dbReference type="CDD" id="cd00408">
    <property type="entry name" value="DHDPS-like"/>
    <property type="match status" value="1"/>
</dbReference>
<evidence type="ECO:0000256" key="2">
    <source>
        <dbReference type="PIRNR" id="PIRNR001365"/>
    </source>
</evidence>
<comment type="similarity">
    <text evidence="2">Belongs to the DapA family.</text>
</comment>
<dbReference type="Pfam" id="PF00701">
    <property type="entry name" value="DHDPS"/>
    <property type="match status" value="1"/>
</dbReference>
<proteinExistence type="inferred from homology"/>
<dbReference type="PANTHER" id="PTHR12128:SF72">
    <property type="entry name" value="DIHYDRODIPICOLINATE SYNTHASE"/>
    <property type="match status" value="1"/>
</dbReference>
<dbReference type="GO" id="GO:0008840">
    <property type="term" value="F:4-hydroxy-tetrahydrodipicolinate synthase activity"/>
    <property type="evidence" value="ECO:0007669"/>
    <property type="project" value="UniProtKB-EC"/>
</dbReference>
<dbReference type="RefSeq" id="WP_052542638.1">
    <property type="nucleotide sequence ID" value="NZ_JACHBQ010000001.1"/>
</dbReference>
<dbReference type="OrthoDB" id="9778880at2"/>
<dbReference type="InterPro" id="IPR013785">
    <property type="entry name" value="Aldolase_TIM"/>
</dbReference>
<dbReference type="Proteomes" id="UP000561726">
    <property type="component" value="Unassembled WGS sequence"/>
</dbReference>
<accession>A0A7W9A0I2</accession>
<comment type="caution">
    <text evidence="4">The sequence shown here is derived from an EMBL/GenBank/DDBJ whole genome shotgun (WGS) entry which is preliminary data.</text>
</comment>
<feature type="active site" description="Schiff-base intermediate with substrate" evidence="3">
    <location>
        <position position="167"/>
    </location>
</feature>
<evidence type="ECO:0000313" key="5">
    <source>
        <dbReference type="Proteomes" id="UP000561726"/>
    </source>
</evidence>
<sequence length="299" mass="31215">MTESPILFRGLIAYPITPLTGSEKLVDHNVLARLVARNAAAGVDGVTVLASSGAGASFDREERRAIVQTAVAAAGDMPVYVAVSSPSTRDVLAFAQDAAGLGAQGLVVTPFSYLPLDDDEVVALLQALSDETPLPICFYNKPVQTQYDLPPAVLTRLMAETNLVAVKEPATRAGRPASRLAELRAAGGPGLSLGVSGDVQILTDLPPTDAWHTGLAALRPDQYVAVWRAARTNTTDAAEHDAEARTELLTLAQALAGSARSMGALHALATLCGIDTEPPRAPQLRAMDRDLAALHTALG</sequence>
<evidence type="ECO:0000313" key="4">
    <source>
        <dbReference type="EMBL" id="MBB5643370.1"/>
    </source>
</evidence>
<protein>
    <submittedName>
        <fullName evidence="4">4-hydroxy-tetrahydrodipicolinate synthase</fullName>
        <ecNumber evidence="4">4.3.3.7</ecNumber>
    </submittedName>
</protein>
<feature type="active site" description="Proton donor/acceptor" evidence="3">
    <location>
        <position position="139"/>
    </location>
</feature>
<keyword evidence="1 2" id="KW-0456">Lyase</keyword>
<organism evidence="4 5">
    <name type="scientific">Cryobacterium roopkundense</name>
    <dbReference type="NCBI Taxonomy" id="1001240"/>
    <lineage>
        <taxon>Bacteria</taxon>
        <taxon>Bacillati</taxon>
        <taxon>Actinomycetota</taxon>
        <taxon>Actinomycetes</taxon>
        <taxon>Micrococcales</taxon>
        <taxon>Microbacteriaceae</taxon>
        <taxon>Cryobacterium</taxon>
    </lineage>
</organism>